<keyword evidence="1" id="KW-0597">Phosphoprotein</keyword>
<evidence type="ECO:0000256" key="1">
    <source>
        <dbReference type="PROSITE-ProRule" id="PRU00169"/>
    </source>
</evidence>
<dbReference type="Proteomes" id="UP000001449">
    <property type="component" value="Chromosome 1"/>
</dbReference>
<dbReference type="PaxDb" id="35128-Thaps261064"/>
<accession>B8BRK8</accession>
<dbReference type="InterPro" id="IPR001789">
    <property type="entry name" value="Sig_transdc_resp-reg_receiver"/>
</dbReference>
<dbReference type="GeneID" id="7445485"/>
<keyword evidence="4" id="KW-1185">Reference proteome</keyword>
<evidence type="ECO:0000313" key="3">
    <source>
        <dbReference type="EMBL" id="EED95975.1"/>
    </source>
</evidence>
<dbReference type="InterPro" id="IPR011006">
    <property type="entry name" value="CheY-like_superfamily"/>
</dbReference>
<dbReference type="InParanoid" id="B8BRK8"/>
<reference evidence="3 4" key="1">
    <citation type="journal article" date="2004" name="Science">
        <title>The genome of the diatom Thalassiosira pseudonana: ecology, evolution, and metabolism.</title>
        <authorList>
            <person name="Armbrust E.V."/>
            <person name="Berges J.A."/>
            <person name="Bowler C."/>
            <person name="Green B.R."/>
            <person name="Martinez D."/>
            <person name="Putnam N.H."/>
            <person name="Zhou S."/>
            <person name="Allen A.E."/>
            <person name="Apt K.E."/>
            <person name="Bechner M."/>
            <person name="Brzezinski M.A."/>
            <person name="Chaal B.K."/>
            <person name="Chiovitti A."/>
            <person name="Davis A.K."/>
            <person name="Demarest M.S."/>
            <person name="Detter J.C."/>
            <person name="Glavina T."/>
            <person name="Goodstein D."/>
            <person name="Hadi M.Z."/>
            <person name="Hellsten U."/>
            <person name="Hildebrand M."/>
            <person name="Jenkins B.D."/>
            <person name="Jurka J."/>
            <person name="Kapitonov V.V."/>
            <person name="Kroger N."/>
            <person name="Lau W.W."/>
            <person name="Lane T.W."/>
            <person name="Larimer F.W."/>
            <person name="Lippmeier J.C."/>
            <person name="Lucas S."/>
            <person name="Medina M."/>
            <person name="Montsant A."/>
            <person name="Obornik M."/>
            <person name="Parker M.S."/>
            <person name="Palenik B."/>
            <person name="Pazour G.J."/>
            <person name="Richardson P.M."/>
            <person name="Rynearson T.A."/>
            <person name="Saito M.A."/>
            <person name="Schwartz D.C."/>
            <person name="Thamatrakoln K."/>
            <person name="Valentin K."/>
            <person name="Vardi A."/>
            <person name="Wilkerson F.P."/>
            <person name="Rokhsar D.S."/>
        </authorList>
    </citation>
    <scope>NUCLEOTIDE SEQUENCE [LARGE SCALE GENOMIC DNA]</scope>
    <source>
        <strain evidence="3 4">CCMP1335</strain>
    </source>
</reference>
<proteinExistence type="predicted"/>
<organism evidence="3 4">
    <name type="scientific">Thalassiosira pseudonana</name>
    <name type="common">Marine diatom</name>
    <name type="synonym">Cyclotella nana</name>
    <dbReference type="NCBI Taxonomy" id="35128"/>
    <lineage>
        <taxon>Eukaryota</taxon>
        <taxon>Sar</taxon>
        <taxon>Stramenopiles</taxon>
        <taxon>Ochrophyta</taxon>
        <taxon>Bacillariophyta</taxon>
        <taxon>Coscinodiscophyceae</taxon>
        <taxon>Thalassiosirophycidae</taxon>
        <taxon>Thalassiosirales</taxon>
        <taxon>Thalassiosiraceae</taxon>
        <taxon>Thalassiosira</taxon>
    </lineage>
</organism>
<protein>
    <recommendedName>
        <fullName evidence="2">Response regulatory domain-containing protein</fullName>
    </recommendedName>
</protein>
<dbReference type="AlphaFoldDB" id="B8BRK8"/>
<dbReference type="RefSeq" id="XP_002286334.1">
    <property type="nucleotide sequence ID" value="XM_002286298.1"/>
</dbReference>
<sequence>QSVDDIVRYSRKHHPSVIVLDQQLFGCSGLDICEKIRTDMEVPLLMIAPPRTNGESSNTENDDQQISKFLNGEDYIQGPYSPAYLLTRIHMCLLR</sequence>
<dbReference type="EMBL" id="CM000638">
    <property type="protein sequence ID" value="EED95975.1"/>
    <property type="molecule type" value="Genomic_DNA"/>
</dbReference>
<feature type="domain" description="Response regulatory" evidence="2">
    <location>
        <begin position="1"/>
        <end position="93"/>
    </location>
</feature>
<gene>
    <name evidence="3" type="ORF">THAPSDRAFT_261064</name>
</gene>
<feature type="modified residue" description="4-aspartylphosphate" evidence="1">
    <location>
        <position position="21"/>
    </location>
</feature>
<evidence type="ECO:0000313" key="4">
    <source>
        <dbReference type="Proteomes" id="UP000001449"/>
    </source>
</evidence>
<feature type="non-terminal residue" evidence="3">
    <location>
        <position position="1"/>
    </location>
</feature>
<feature type="non-terminal residue" evidence="3">
    <location>
        <position position="95"/>
    </location>
</feature>
<dbReference type="GO" id="GO:0000160">
    <property type="term" value="P:phosphorelay signal transduction system"/>
    <property type="evidence" value="ECO:0007669"/>
    <property type="project" value="InterPro"/>
</dbReference>
<dbReference type="KEGG" id="tps:THAPSDRAFT_261064"/>
<dbReference type="PROSITE" id="PS50110">
    <property type="entry name" value="RESPONSE_REGULATORY"/>
    <property type="match status" value="1"/>
</dbReference>
<reference evidence="3 4" key="2">
    <citation type="journal article" date="2008" name="Nature">
        <title>The Phaeodactylum genome reveals the evolutionary history of diatom genomes.</title>
        <authorList>
            <person name="Bowler C."/>
            <person name="Allen A.E."/>
            <person name="Badger J.H."/>
            <person name="Grimwood J."/>
            <person name="Jabbari K."/>
            <person name="Kuo A."/>
            <person name="Maheswari U."/>
            <person name="Martens C."/>
            <person name="Maumus F."/>
            <person name="Otillar R.P."/>
            <person name="Rayko E."/>
            <person name="Salamov A."/>
            <person name="Vandepoele K."/>
            <person name="Beszteri B."/>
            <person name="Gruber A."/>
            <person name="Heijde M."/>
            <person name="Katinka M."/>
            <person name="Mock T."/>
            <person name="Valentin K."/>
            <person name="Verret F."/>
            <person name="Berges J.A."/>
            <person name="Brownlee C."/>
            <person name="Cadoret J.P."/>
            <person name="Chiovitti A."/>
            <person name="Choi C.J."/>
            <person name="Coesel S."/>
            <person name="De Martino A."/>
            <person name="Detter J.C."/>
            <person name="Durkin C."/>
            <person name="Falciatore A."/>
            <person name="Fournet J."/>
            <person name="Haruta M."/>
            <person name="Huysman M.J."/>
            <person name="Jenkins B.D."/>
            <person name="Jiroutova K."/>
            <person name="Jorgensen R.E."/>
            <person name="Joubert Y."/>
            <person name="Kaplan A."/>
            <person name="Kroger N."/>
            <person name="Kroth P.G."/>
            <person name="La Roche J."/>
            <person name="Lindquist E."/>
            <person name="Lommer M."/>
            <person name="Martin-Jezequel V."/>
            <person name="Lopez P.J."/>
            <person name="Lucas S."/>
            <person name="Mangogna M."/>
            <person name="McGinnis K."/>
            <person name="Medlin L.K."/>
            <person name="Montsant A."/>
            <person name="Oudot-Le Secq M.P."/>
            <person name="Napoli C."/>
            <person name="Obornik M."/>
            <person name="Parker M.S."/>
            <person name="Petit J.L."/>
            <person name="Porcel B.M."/>
            <person name="Poulsen N."/>
            <person name="Robison M."/>
            <person name="Rychlewski L."/>
            <person name="Rynearson T.A."/>
            <person name="Schmutz J."/>
            <person name="Shapiro H."/>
            <person name="Siaut M."/>
            <person name="Stanley M."/>
            <person name="Sussman M.R."/>
            <person name="Taylor A.R."/>
            <person name="Vardi A."/>
            <person name="von Dassow P."/>
            <person name="Vyverman W."/>
            <person name="Willis A."/>
            <person name="Wyrwicz L.S."/>
            <person name="Rokhsar D.S."/>
            <person name="Weissenbach J."/>
            <person name="Armbrust E.V."/>
            <person name="Green B.R."/>
            <person name="Van de Peer Y."/>
            <person name="Grigoriev I.V."/>
        </authorList>
    </citation>
    <scope>NUCLEOTIDE SEQUENCE [LARGE SCALE GENOMIC DNA]</scope>
    <source>
        <strain evidence="3 4">CCMP1335</strain>
    </source>
</reference>
<evidence type="ECO:0000259" key="2">
    <source>
        <dbReference type="PROSITE" id="PS50110"/>
    </source>
</evidence>
<dbReference type="SUPFAM" id="SSF52172">
    <property type="entry name" value="CheY-like"/>
    <property type="match status" value="1"/>
</dbReference>
<dbReference type="HOGENOM" id="CLU_2379210_0_0_1"/>
<name>B8BRK8_THAPS</name>
<dbReference type="Gene3D" id="3.40.50.2300">
    <property type="match status" value="1"/>
</dbReference>